<accession>K1L0Z7</accession>
<dbReference type="AlphaFoldDB" id="K1L0Z7"/>
<dbReference type="EMBL" id="AMGM01000052">
    <property type="protein sequence ID" value="EKB48451.1"/>
    <property type="molecule type" value="Genomic_DNA"/>
</dbReference>
<evidence type="ECO:0000313" key="1">
    <source>
        <dbReference type="EMBL" id="EKB48451.1"/>
    </source>
</evidence>
<proteinExistence type="predicted"/>
<gene>
    <name evidence="1" type="ORF">B879_02915</name>
</gene>
<dbReference type="SUPFAM" id="SSF51004">
    <property type="entry name" value="C-terminal (heme d1) domain of cytochrome cd1-nitrite reductase"/>
    <property type="match status" value="1"/>
</dbReference>
<dbReference type="Proteomes" id="UP000004478">
    <property type="component" value="Unassembled WGS sequence"/>
</dbReference>
<dbReference type="RefSeq" id="WP_009185935.1">
    <property type="nucleotide sequence ID" value="NZ_AMGM01000052.1"/>
</dbReference>
<dbReference type="Pfam" id="PF13970">
    <property type="entry name" value="DUF4221"/>
    <property type="match status" value="1"/>
</dbReference>
<sequence>MKYTTAYAFLFLAFLFSCGKKETADLKNNFSYQLDTVLIDGKEKNLDLSRNITNSALNMEESAIYLFNKFDHSIDVINLDQLEYVQNIPFDKEGPNGTSNIIYIYALKDELFFIKGSVKSGVYDKNGRLLKSADWSKVNDGDDFQMLRNELVLEYSDSMKVFGLAFSFDRSIHLDVMSVETNTKKRLEIDMEKAYQNNILEFDDDGRYFFLDPMVHLTSENGYVMVSHDFSNEIYIFNAAGQQVKKVIYEPTLTPKSVKQVDKKGIVSVDILQNTYQGFLEQVKFSPPVWDQVNKRYLRLSAQRVYSDIKQENSFLPQTKETKVFLTVFDEDFNLISEGEVPEFNSESVKYFAKDGKLWYFTNVDDELGFIRLNFSN</sequence>
<dbReference type="PROSITE" id="PS51257">
    <property type="entry name" value="PROKAR_LIPOPROTEIN"/>
    <property type="match status" value="1"/>
</dbReference>
<protein>
    <recommendedName>
        <fullName evidence="3">DUF4221 domain-containing protein</fullName>
    </recommendedName>
</protein>
<dbReference type="OrthoDB" id="833511at2"/>
<reference evidence="1 2" key="1">
    <citation type="journal article" date="2012" name="J. Bacteriol.">
        <title>Draft Genome Sequence of Cecembia lonarensis Strain LW9T, Isolated from Lonar Lake, a Haloalkaline Lake in India.</title>
        <authorList>
            <person name="Shivaji S."/>
            <person name="Ara S."/>
            <person name="Singh A."/>
            <person name="Pinnaka A.K."/>
        </authorList>
    </citation>
    <scope>NUCLEOTIDE SEQUENCE [LARGE SCALE GENOMIC DNA]</scope>
    <source>
        <strain evidence="1 2">LW9</strain>
    </source>
</reference>
<evidence type="ECO:0008006" key="3">
    <source>
        <dbReference type="Google" id="ProtNLM"/>
    </source>
</evidence>
<name>K1L0Z7_CECL9</name>
<evidence type="ECO:0000313" key="2">
    <source>
        <dbReference type="Proteomes" id="UP000004478"/>
    </source>
</evidence>
<keyword evidence="2" id="KW-1185">Reference proteome</keyword>
<dbReference type="InterPro" id="IPR025316">
    <property type="entry name" value="DUF4221"/>
</dbReference>
<dbReference type="InterPro" id="IPR011048">
    <property type="entry name" value="Haem_d1_sf"/>
</dbReference>
<organism evidence="1 2">
    <name type="scientific">Cecembia lonarensis (strain CCUG 58316 / KCTC 22772 / LW9)</name>
    <dbReference type="NCBI Taxonomy" id="1225176"/>
    <lineage>
        <taxon>Bacteria</taxon>
        <taxon>Pseudomonadati</taxon>
        <taxon>Bacteroidota</taxon>
        <taxon>Cytophagia</taxon>
        <taxon>Cytophagales</taxon>
        <taxon>Cyclobacteriaceae</taxon>
        <taxon>Cecembia</taxon>
    </lineage>
</organism>
<comment type="caution">
    <text evidence="1">The sequence shown here is derived from an EMBL/GenBank/DDBJ whole genome shotgun (WGS) entry which is preliminary data.</text>
</comment>